<dbReference type="EMBL" id="JAKILB010000004">
    <property type="protein sequence ID" value="MCL1138380.1"/>
    <property type="molecule type" value="Genomic_DNA"/>
</dbReference>
<keyword evidence="3 6" id="KW-0489">Methyltransferase</keyword>
<evidence type="ECO:0000256" key="2">
    <source>
        <dbReference type="ARBA" id="ARBA00022552"/>
    </source>
</evidence>
<comment type="caution">
    <text evidence="10">The sequence shown here is derived from an EMBL/GenBank/DDBJ whole genome shotgun (WGS) entry which is preliminary data.</text>
</comment>
<dbReference type="GO" id="GO:0052916">
    <property type="term" value="F:23S rRNA (guanine(1835)-N(2))-methyltransferase activity"/>
    <property type="evidence" value="ECO:0007669"/>
    <property type="project" value="UniProtKB-EC"/>
</dbReference>
<comment type="function">
    <text evidence="6">Specifically methylates the guanine in position 1835 (m2G1835) of 23S rRNA.</text>
</comment>
<dbReference type="GO" id="GO:0003676">
    <property type="term" value="F:nucleic acid binding"/>
    <property type="evidence" value="ECO:0007669"/>
    <property type="project" value="InterPro"/>
</dbReference>
<feature type="domain" description="RlmG N-terminal" evidence="9">
    <location>
        <begin position="3"/>
        <end position="183"/>
    </location>
</feature>
<keyword evidence="1 6" id="KW-0963">Cytoplasm</keyword>
<keyword evidence="4 6" id="KW-0808">Transferase</keyword>
<comment type="similarity">
    <text evidence="6">Belongs to the methyltransferase superfamily. RlmG family.</text>
</comment>
<feature type="domain" description="Methyltransferase small" evidence="8">
    <location>
        <begin position="203"/>
        <end position="379"/>
    </location>
</feature>
<gene>
    <name evidence="6" type="primary">rlmG</name>
    <name evidence="10" type="ORF">L2740_07485</name>
</gene>
<evidence type="ECO:0000256" key="7">
    <source>
        <dbReference type="SAM" id="MobiDB-lite"/>
    </source>
</evidence>
<proteinExistence type="inferred from homology"/>
<dbReference type="InterPro" id="IPR058679">
    <property type="entry name" value="RlmG_N"/>
</dbReference>
<sequence>MTTQFSVSGVELELFRYPSRQESNLQAWDAADEHLIKHLIDSEQKPVNTAVINDNFGALTAGLLSIAPSWPLTLETDAKTSLLGTSQNLERNQLATNTITWVNSRDELPQGLELVLMKLPKNLNYFGHQLSRLSQVLPAGTQVLIGAKAKSINKSLLETISQNLGPASASLTWKKTRVITCVSDGKARTLPKATTWSVPELNLQISNLSNVFAANKLDIGARIMLDNMPKGDFKSIVDLGCGNGILGLHAKQVFPEAYIHFIDDSEMAVASARENWQANKLDNPALVGEQATFGWDDCLTNMSEGFRPDLVLCNPPFHQGEAITDHIAWQMFLDAFRRLKNGGILHVVGNRHLAYHIKLQRIFKNCTTVASNGKFVILQAQKISKKAQDMDAFDTQVDLEAQTNDEPHPQSALYGKPKSK</sequence>
<evidence type="ECO:0000313" key="11">
    <source>
        <dbReference type="Proteomes" id="UP001139293"/>
    </source>
</evidence>
<evidence type="ECO:0000256" key="5">
    <source>
        <dbReference type="ARBA" id="ARBA00022691"/>
    </source>
</evidence>
<evidence type="ECO:0000256" key="6">
    <source>
        <dbReference type="HAMAP-Rule" id="MF_01859"/>
    </source>
</evidence>
<dbReference type="SUPFAM" id="SSF53335">
    <property type="entry name" value="S-adenosyl-L-methionine-dependent methyltransferases"/>
    <property type="match status" value="1"/>
</dbReference>
<dbReference type="InterPro" id="IPR002052">
    <property type="entry name" value="DNA_methylase_N6_adenine_CS"/>
</dbReference>
<dbReference type="HAMAP" id="MF_01859">
    <property type="entry name" value="23SrRNA_methyltr_G"/>
    <property type="match status" value="1"/>
</dbReference>
<evidence type="ECO:0000259" key="8">
    <source>
        <dbReference type="Pfam" id="PF05175"/>
    </source>
</evidence>
<dbReference type="GO" id="GO:0005737">
    <property type="term" value="C:cytoplasm"/>
    <property type="evidence" value="ECO:0007669"/>
    <property type="project" value="UniProtKB-SubCell"/>
</dbReference>
<keyword evidence="11" id="KW-1185">Reference proteome</keyword>
<name>A0A9X2CHD5_9GAMM</name>
<dbReference type="InterPro" id="IPR007848">
    <property type="entry name" value="Small_mtfrase_dom"/>
</dbReference>
<keyword evidence="5 6" id="KW-0949">S-adenosyl-L-methionine</keyword>
<dbReference type="Pfam" id="PF05175">
    <property type="entry name" value="MTS"/>
    <property type="match status" value="1"/>
</dbReference>
<comment type="catalytic activity">
    <reaction evidence="6">
        <text>guanosine(1835) in 23S rRNA + S-adenosyl-L-methionine = N(2)-methylguanosine(1835) in 23S rRNA + S-adenosyl-L-homocysteine + H(+)</text>
        <dbReference type="Rhea" id="RHEA:42744"/>
        <dbReference type="Rhea" id="RHEA-COMP:10217"/>
        <dbReference type="Rhea" id="RHEA-COMP:10218"/>
        <dbReference type="ChEBI" id="CHEBI:15378"/>
        <dbReference type="ChEBI" id="CHEBI:57856"/>
        <dbReference type="ChEBI" id="CHEBI:59789"/>
        <dbReference type="ChEBI" id="CHEBI:74269"/>
        <dbReference type="ChEBI" id="CHEBI:74481"/>
        <dbReference type="EC" id="2.1.1.174"/>
    </reaction>
</comment>
<evidence type="ECO:0000256" key="4">
    <source>
        <dbReference type="ARBA" id="ARBA00022679"/>
    </source>
</evidence>
<evidence type="ECO:0000259" key="9">
    <source>
        <dbReference type="Pfam" id="PF26049"/>
    </source>
</evidence>
<dbReference type="PANTHER" id="PTHR47816">
    <property type="entry name" value="RIBOSOMAL RNA SMALL SUBUNIT METHYLTRANSFERASE C"/>
    <property type="match status" value="1"/>
</dbReference>
<dbReference type="InterPro" id="IPR029063">
    <property type="entry name" value="SAM-dependent_MTases_sf"/>
</dbReference>
<dbReference type="Gene3D" id="3.40.50.150">
    <property type="entry name" value="Vaccinia Virus protein VP39"/>
    <property type="match status" value="2"/>
</dbReference>
<dbReference type="RefSeq" id="WP_248949433.1">
    <property type="nucleotide sequence ID" value="NZ_JAKILB010000004.1"/>
</dbReference>
<dbReference type="PANTHER" id="PTHR47816:SF5">
    <property type="entry name" value="RIBOSOMAL RNA LARGE SUBUNIT METHYLTRANSFERASE G"/>
    <property type="match status" value="1"/>
</dbReference>
<dbReference type="EC" id="2.1.1.174" evidence="6"/>
<dbReference type="InterPro" id="IPR017237">
    <property type="entry name" value="RLMG"/>
</dbReference>
<accession>A0A9X2CHD5</accession>
<dbReference type="CDD" id="cd02440">
    <property type="entry name" value="AdoMet_MTases"/>
    <property type="match status" value="1"/>
</dbReference>
<dbReference type="PIRSF" id="PIRSF037565">
    <property type="entry name" value="RRNA_m2G_Mtase_RsmD_prd"/>
    <property type="match status" value="1"/>
</dbReference>
<dbReference type="PROSITE" id="PS00092">
    <property type="entry name" value="N6_MTASE"/>
    <property type="match status" value="1"/>
</dbReference>
<keyword evidence="2 6" id="KW-0698">rRNA processing</keyword>
<feature type="region of interest" description="Disordered" evidence="7">
    <location>
        <begin position="396"/>
        <end position="420"/>
    </location>
</feature>
<dbReference type="Proteomes" id="UP001139293">
    <property type="component" value="Unassembled WGS sequence"/>
</dbReference>
<comment type="subcellular location">
    <subcellularLocation>
        <location evidence="6">Cytoplasm</location>
    </subcellularLocation>
</comment>
<evidence type="ECO:0000313" key="10">
    <source>
        <dbReference type="EMBL" id="MCL1138380.1"/>
    </source>
</evidence>
<protein>
    <recommendedName>
        <fullName evidence="6">Ribosomal RNA large subunit methyltransferase G</fullName>
        <ecNumber evidence="6">2.1.1.174</ecNumber>
    </recommendedName>
    <alternativeName>
        <fullName evidence="6">23S rRNA m2G1835 methyltransferase</fullName>
    </alternativeName>
    <alternativeName>
        <fullName evidence="6">rRNA (guanine-N(2)-)-methyltransferase RlmG</fullName>
    </alternativeName>
</protein>
<dbReference type="Pfam" id="PF26049">
    <property type="entry name" value="RLMG_N"/>
    <property type="match status" value="1"/>
</dbReference>
<dbReference type="AlphaFoldDB" id="A0A9X2CHD5"/>
<dbReference type="InterPro" id="IPR046977">
    <property type="entry name" value="RsmC/RlmG"/>
</dbReference>
<evidence type="ECO:0000256" key="3">
    <source>
        <dbReference type="ARBA" id="ARBA00022603"/>
    </source>
</evidence>
<evidence type="ECO:0000256" key="1">
    <source>
        <dbReference type="ARBA" id="ARBA00022490"/>
    </source>
</evidence>
<reference evidence="10" key="1">
    <citation type="submission" date="2022-01" db="EMBL/GenBank/DDBJ databases">
        <title>Whole genome-based taxonomy of the Shewanellaceae.</title>
        <authorList>
            <person name="Martin-Rodriguez A.J."/>
        </authorList>
    </citation>
    <scope>NUCLEOTIDE SEQUENCE</scope>
    <source>
        <strain evidence="10">KCTC 23973</strain>
    </source>
</reference>
<organism evidence="10 11">
    <name type="scientific">Shewanella pneumatophori</name>
    <dbReference type="NCBI Taxonomy" id="314092"/>
    <lineage>
        <taxon>Bacteria</taxon>
        <taxon>Pseudomonadati</taxon>
        <taxon>Pseudomonadota</taxon>
        <taxon>Gammaproteobacteria</taxon>
        <taxon>Alteromonadales</taxon>
        <taxon>Shewanellaceae</taxon>
        <taxon>Shewanella</taxon>
    </lineage>
</organism>